<proteinExistence type="predicted"/>
<dbReference type="InterPro" id="IPR058031">
    <property type="entry name" value="AAA_lid_NorR"/>
</dbReference>
<dbReference type="InterPro" id="IPR009057">
    <property type="entry name" value="Homeodomain-like_sf"/>
</dbReference>
<dbReference type="PANTHER" id="PTHR32071">
    <property type="entry name" value="TRANSCRIPTIONAL REGULATORY PROTEIN"/>
    <property type="match status" value="1"/>
</dbReference>
<sequence length="463" mass="51502">MANILIMDTDTACVQRIAASLRHGGMRVDHATSRTEGLRLVQLNEYDAVFLADNLPDAEVLSTLSLLRRSEDAPEVVILAGNRDHDIAQEAIRSGAWNVFAKPPSLERLLVVANRITGFRRSRRGTAMALKRREILGNAPPLLSALDQVAQASASEVNVLITGETGTGKELFARAVHENSRRAAQAFIVVDCAALPSTLAESVLFGHERGAFTSADMRAPGLVKQAHGGTLFLDEVGELPLSVQKVFLRVLETRRFRPVGATREESSDFRLVAATNRNLQTMARSEDFRSDLLFRLQGMGIELPPLRQIAEDINELSCHHVSRVCKRLDLSRKGFSADFLDTLMNYDWPGNIRELFHALERSVSMAGREPLLYPRHLPMHIRAQMAGQDMGPDQKTTDPPTAISQEKLPPLRDARAKAIYDFERGYLRALLLQTDGDIRQACRVSGLSRARLYALLKERDVQR</sequence>
<evidence type="ECO:0000256" key="1">
    <source>
        <dbReference type="ARBA" id="ARBA00022741"/>
    </source>
</evidence>
<evidence type="ECO:0000256" key="6">
    <source>
        <dbReference type="PROSITE-ProRule" id="PRU00169"/>
    </source>
</evidence>
<name>A0A1T4W838_9BACT</name>
<dbReference type="CDD" id="cd00009">
    <property type="entry name" value="AAA"/>
    <property type="match status" value="1"/>
</dbReference>
<evidence type="ECO:0000259" key="9">
    <source>
        <dbReference type="PROSITE" id="PS50110"/>
    </source>
</evidence>
<gene>
    <name evidence="10" type="ORF">SAMN02745704_00471</name>
</gene>
<protein>
    <submittedName>
        <fullName evidence="10">Two-component system, NtrC family, response regulator</fullName>
    </submittedName>
</protein>
<dbReference type="Gene3D" id="3.40.50.300">
    <property type="entry name" value="P-loop containing nucleotide triphosphate hydrolases"/>
    <property type="match status" value="1"/>
</dbReference>
<dbReference type="GO" id="GO:0006355">
    <property type="term" value="P:regulation of DNA-templated transcription"/>
    <property type="evidence" value="ECO:0007669"/>
    <property type="project" value="InterPro"/>
</dbReference>
<dbReference type="Pfam" id="PF25601">
    <property type="entry name" value="AAA_lid_14"/>
    <property type="match status" value="1"/>
</dbReference>
<dbReference type="SUPFAM" id="SSF52172">
    <property type="entry name" value="CheY-like"/>
    <property type="match status" value="1"/>
</dbReference>
<dbReference type="GO" id="GO:0000160">
    <property type="term" value="P:phosphorelay signal transduction system"/>
    <property type="evidence" value="ECO:0007669"/>
    <property type="project" value="InterPro"/>
</dbReference>
<dbReference type="PROSITE" id="PS00676">
    <property type="entry name" value="SIGMA54_INTERACT_2"/>
    <property type="match status" value="1"/>
</dbReference>
<dbReference type="GO" id="GO:0005524">
    <property type="term" value="F:ATP binding"/>
    <property type="evidence" value="ECO:0007669"/>
    <property type="project" value="UniProtKB-KW"/>
</dbReference>
<feature type="region of interest" description="Disordered" evidence="7">
    <location>
        <begin position="388"/>
        <end position="408"/>
    </location>
</feature>
<comment type="caution">
    <text evidence="6">Lacks conserved residue(s) required for the propagation of feature annotation.</text>
</comment>
<dbReference type="SUPFAM" id="SSF52540">
    <property type="entry name" value="P-loop containing nucleoside triphosphate hydrolases"/>
    <property type="match status" value="1"/>
</dbReference>
<reference evidence="10 11" key="1">
    <citation type="submission" date="2017-02" db="EMBL/GenBank/DDBJ databases">
        <authorList>
            <person name="Peterson S.W."/>
        </authorList>
    </citation>
    <scope>NUCLEOTIDE SEQUENCE [LARGE SCALE GENOMIC DNA]</scope>
    <source>
        <strain evidence="10 11">DSM 16080</strain>
    </source>
</reference>
<keyword evidence="4" id="KW-0238">DNA-binding</keyword>
<keyword evidence="2" id="KW-0067">ATP-binding</keyword>
<dbReference type="AlphaFoldDB" id="A0A1T4W838"/>
<dbReference type="Pfam" id="PF00072">
    <property type="entry name" value="Response_reg"/>
    <property type="match status" value="1"/>
</dbReference>
<dbReference type="InterPro" id="IPR025662">
    <property type="entry name" value="Sigma_54_int_dom_ATP-bd_1"/>
</dbReference>
<dbReference type="InterPro" id="IPR011006">
    <property type="entry name" value="CheY-like_superfamily"/>
</dbReference>
<keyword evidence="5" id="KW-0804">Transcription</keyword>
<keyword evidence="1" id="KW-0547">Nucleotide-binding</keyword>
<dbReference type="CDD" id="cd00156">
    <property type="entry name" value="REC"/>
    <property type="match status" value="1"/>
</dbReference>
<keyword evidence="11" id="KW-1185">Reference proteome</keyword>
<dbReference type="InterPro" id="IPR001789">
    <property type="entry name" value="Sig_transdc_resp-reg_receiver"/>
</dbReference>
<dbReference type="PROSITE" id="PS00675">
    <property type="entry name" value="SIGMA54_INTERACT_1"/>
    <property type="match status" value="1"/>
</dbReference>
<evidence type="ECO:0000313" key="10">
    <source>
        <dbReference type="EMBL" id="SKA73430.1"/>
    </source>
</evidence>
<evidence type="ECO:0000313" key="11">
    <source>
        <dbReference type="Proteomes" id="UP000190027"/>
    </source>
</evidence>
<dbReference type="STRING" id="1121449.SAMN02745704_00471"/>
<evidence type="ECO:0000256" key="7">
    <source>
        <dbReference type="SAM" id="MobiDB-lite"/>
    </source>
</evidence>
<dbReference type="Pfam" id="PF00158">
    <property type="entry name" value="Sigma54_activat"/>
    <property type="match status" value="1"/>
</dbReference>
<dbReference type="Gene3D" id="1.10.8.60">
    <property type="match status" value="1"/>
</dbReference>
<dbReference type="SMART" id="SM00382">
    <property type="entry name" value="AAA"/>
    <property type="match status" value="1"/>
</dbReference>
<dbReference type="InterPro" id="IPR003593">
    <property type="entry name" value="AAA+_ATPase"/>
</dbReference>
<dbReference type="InterPro" id="IPR027417">
    <property type="entry name" value="P-loop_NTPase"/>
</dbReference>
<dbReference type="PANTHER" id="PTHR32071:SF113">
    <property type="entry name" value="ALGINATE BIOSYNTHESIS TRANSCRIPTIONAL REGULATORY PROTEIN ALGB"/>
    <property type="match status" value="1"/>
</dbReference>
<dbReference type="Gene3D" id="1.10.10.60">
    <property type="entry name" value="Homeodomain-like"/>
    <property type="match status" value="1"/>
</dbReference>
<organism evidence="10 11">
    <name type="scientific">Paucidesulfovibrio gracilis DSM 16080</name>
    <dbReference type="NCBI Taxonomy" id="1121449"/>
    <lineage>
        <taxon>Bacteria</taxon>
        <taxon>Pseudomonadati</taxon>
        <taxon>Thermodesulfobacteriota</taxon>
        <taxon>Desulfovibrionia</taxon>
        <taxon>Desulfovibrionales</taxon>
        <taxon>Desulfovibrionaceae</taxon>
        <taxon>Paucidesulfovibrio</taxon>
    </lineage>
</organism>
<evidence type="ECO:0000256" key="3">
    <source>
        <dbReference type="ARBA" id="ARBA00023015"/>
    </source>
</evidence>
<dbReference type="RefSeq" id="WP_078716064.1">
    <property type="nucleotide sequence ID" value="NZ_FUYC01000002.1"/>
</dbReference>
<feature type="domain" description="Sigma-54 factor interaction" evidence="8">
    <location>
        <begin position="135"/>
        <end position="364"/>
    </location>
</feature>
<accession>A0A1T4W838</accession>
<dbReference type="InterPro" id="IPR002078">
    <property type="entry name" value="Sigma_54_int"/>
</dbReference>
<dbReference type="PROSITE" id="PS50045">
    <property type="entry name" value="SIGMA54_INTERACT_4"/>
    <property type="match status" value="1"/>
</dbReference>
<dbReference type="FunFam" id="3.40.50.300:FF:000006">
    <property type="entry name" value="DNA-binding transcriptional regulator NtrC"/>
    <property type="match status" value="1"/>
</dbReference>
<dbReference type="PROSITE" id="PS00688">
    <property type="entry name" value="SIGMA54_INTERACT_3"/>
    <property type="match status" value="1"/>
</dbReference>
<dbReference type="InterPro" id="IPR025944">
    <property type="entry name" value="Sigma_54_int_dom_CS"/>
</dbReference>
<dbReference type="SUPFAM" id="SSF46689">
    <property type="entry name" value="Homeodomain-like"/>
    <property type="match status" value="1"/>
</dbReference>
<evidence type="ECO:0000256" key="2">
    <source>
        <dbReference type="ARBA" id="ARBA00022840"/>
    </source>
</evidence>
<dbReference type="Proteomes" id="UP000190027">
    <property type="component" value="Unassembled WGS sequence"/>
</dbReference>
<dbReference type="Gene3D" id="3.40.50.2300">
    <property type="match status" value="1"/>
</dbReference>
<evidence type="ECO:0000256" key="5">
    <source>
        <dbReference type="ARBA" id="ARBA00023163"/>
    </source>
</evidence>
<feature type="domain" description="Response regulatory" evidence="9">
    <location>
        <begin position="3"/>
        <end position="117"/>
    </location>
</feature>
<keyword evidence="3" id="KW-0805">Transcription regulation</keyword>
<dbReference type="SMART" id="SM00448">
    <property type="entry name" value="REC"/>
    <property type="match status" value="1"/>
</dbReference>
<evidence type="ECO:0000256" key="4">
    <source>
        <dbReference type="ARBA" id="ARBA00023125"/>
    </source>
</evidence>
<dbReference type="PROSITE" id="PS50110">
    <property type="entry name" value="RESPONSE_REGULATORY"/>
    <property type="match status" value="1"/>
</dbReference>
<dbReference type="InterPro" id="IPR025943">
    <property type="entry name" value="Sigma_54_int_dom_ATP-bd_2"/>
</dbReference>
<dbReference type="GO" id="GO:0003677">
    <property type="term" value="F:DNA binding"/>
    <property type="evidence" value="ECO:0007669"/>
    <property type="project" value="UniProtKB-KW"/>
</dbReference>
<dbReference type="EMBL" id="FUYC01000002">
    <property type="protein sequence ID" value="SKA73430.1"/>
    <property type="molecule type" value="Genomic_DNA"/>
</dbReference>
<evidence type="ECO:0000259" key="8">
    <source>
        <dbReference type="PROSITE" id="PS50045"/>
    </source>
</evidence>